<reference evidence="1" key="1">
    <citation type="submission" date="2021-02" db="EMBL/GenBank/DDBJ databases">
        <authorList>
            <consortium name="DOE Joint Genome Institute"/>
            <person name="Ahrendt S."/>
            <person name="Looney B.P."/>
            <person name="Miyauchi S."/>
            <person name="Morin E."/>
            <person name="Drula E."/>
            <person name="Courty P.E."/>
            <person name="Chicoki N."/>
            <person name="Fauchery L."/>
            <person name="Kohler A."/>
            <person name="Kuo A."/>
            <person name="Labutti K."/>
            <person name="Pangilinan J."/>
            <person name="Lipzen A."/>
            <person name="Riley R."/>
            <person name="Andreopoulos W."/>
            <person name="He G."/>
            <person name="Johnson J."/>
            <person name="Barry K.W."/>
            <person name="Grigoriev I.V."/>
            <person name="Nagy L."/>
            <person name="Hibbett D."/>
            <person name="Henrissat B."/>
            <person name="Matheny P.B."/>
            <person name="Labbe J."/>
            <person name="Martin F."/>
        </authorList>
    </citation>
    <scope>NUCLEOTIDE SEQUENCE</scope>
    <source>
        <strain evidence="1">EC-137</strain>
    </source>
</reference>
<name>A0ACB8QGN3_9AGAM</name>
<sequence length="1261" mass="138456">MATAASDIPVGAVVDIPLGRGVVRFSGTTSFQVGKWIGVELSEPKGKNDGTVQGVQYFACKMNYGVFIKPSQVKLVRVPDPSPRPAAAARPSLGHARTPSAGVSRTPSLRSMPPASPRSSSPAKTAASPGPSATTFRSSRLAPPSPTKRPAAQPRTPASRTTDPRRSSIHGAGGLAASTSGPTPRALPFKQRPMSPPQPTQPRTASGASQASSLLSPLGSDLHASHSPLQHTDSDLSAELDAPPPAPPPPPVQVVNANEEELQELRAKVRVLEAHRSDDARHIRELETRLTEAESFVALRPKLQAKLTTQQTELIAARRELADAQQLAELAEGRILDAHEQLEMAALDKEVAEERAEAVEAELEEVKERLAVVEVELNVLKEGERDGEDGVDPAVAGSLAYIQLEKQNARLKEALVRLRDITSETELEQRRRIQDMEKDVMHLDDMQNELESTYIKLTNADQQIEDLKVQLDDALGAEEMLVQLTERNLMLGEKIEEMRITIEDLEALRELNDELEENHVETEKAMQDEINDKDVQINGQQRRIDALEEACQDLEGTISQFRELVLHLQTELDSLRAQTQTAQSESAAAASQTAQMMSLNLKLQSTASKHQARTIDMEIHRIDAREAREMLAVVQPYLPRVYADGEDVDATRTYFFFRRVAAKAELISAVCAQAHGLPDALNGAVPDVLVGVTEMRGAIAALAVVCRRFAAILRRCDVESFLSIGRLYPEIAPMEKRIDMHIDLLRREEFREMECVSDISKMQAQFDHLAETYFQGFECDLGERELGFVVAFDHDLDIYASAVGLTKTSVAEALKDDDLVSETNGIDPETEIFQPMQRILDQCKGAKVVSKKLTRRMEDLLVDSCALKPHLAVELKQLANRVSELINFGIAVAQQTMPHIAEARANRTPFQLGRVFGLVRETALATVGKSRKDAGGPWEMLGAAMSQLLAEANALLPVTMDTENVVKVQGVPPWTLRVEEIRASLAVNVEAERKVAQLNEELQGLVRTLKARDQHIQESAVKIELMERRMEGVRRQADALAELEAELAKARKQERSYEDALEQLQAELDAMEQENAKMKAAGAGAEPAQAGTAQAQDAESVAVEGSLETSHLLEQIDGLRGAVRFLRSENAFLKGHDLVRELAALPPLPALAPRAPTPPLAPSTLSDSDSESDAEAGGARTPPPPSLRALATERKALYRRVMAFSSAPKVVDLSGDRRGWQPRARRPAAQVLERRMEAERLERRVKGLMERTSALAVVRRL</sequence>
<dbReference type="Proteomes" id="UP000814128">
    <property type="component" value="Unassembled WGS sequence"/>
</dbReference>
<protein>
    <submittedName>
        <fullName evidence="1">Dynactin</fullName>
    </submittedName>
</protein>
<evidence type="ECO:0000313" key="1">
    <source>
        <dbReference type="EMBL" id="KAI0030979.1"/>
    </source>
</evidence>
<reference evidence="1" key="2">
    <citation type="journal article" date="2022" name="New Phytol.">
        <title>Evolutionary transition to the ectomycorrhizal habit in the genomes of a hyperdiverse lineage of mushroom-forming fungi.</title>
        <authorList>
            <person name="Looney B."/>
            <person name="Miyauchi S."/>
            <person name="Morin E."/>
            <person name="Drula E."/>
            <person name="Courty P.E."/>
            <person name="Kohler A."/>
            <person name="Kuo A."/>
            <person name="LaButti K."/>
            <person name="Pangilinan J."/>
            <person name="Lipzen A."/>
            <person name="Riley R."/>
            <person name="Andreopoulos W."/>
            <person name="He G."/>
            <person name="Johnson J."/>
            <person name="Nolan M."/>
            <person name="Tritt A."/>
            <person name="Barry K.W."/>
            <person name="Grigoriev I.V."/>
            <person name="Nagy L.G."/>
            <person name="Hibbett D."/>
            <person name="Henrissat B."/>
            <person name="Matheny P.B."/>
            <person name="Labbe J."/>
            <person name="Martin F.M."/>
        </authorList>
    </citation>
    <scope>NUCLEOTIDE SEQUENCE</scope>
    <source>
        <strain evidence="1">EC-137</strain>
    </source>
</reference>
<accession>A0ACB8QGN3</accession>
<organism evidence="1 2">
    <name type="scientific">Vararia minispora EC-137</name>
    <dbReference type="NCBI Taxonomy" id="1314806"/>
    <lineage>
        <taxon>Eukaryota</taxon>
        <taxon>Fungi</taxon>
        <taxon>Dikarya</taxon>
        <taxon>Basidiomycota</taxon>
        <taxon>Agaricomycotina</taxon>
        <taxon>Agaricomycetes</taxon>
        <taxon>Russulales</taxon>
        <taxon>Lachnocladiaceae</taxon>
        <taxon>Vararia</taxon>
    </lineage>
</organism>
<evidence type="ECO:0000313" key="2">
    <source>
        <dbReference type="Proteomes" id="UP000814128"/>
    </source>
</evidence>
<keyword evidence="2" id="KW-1185">Reference proteome</keyword>
<gene>
    <name evidence="1" type="ORF">K488DRAFT_53092</name>
</gene>
<proteinExistence type="predicted"/>
<dbReference type="EMBL" id="MU273598">
    <property type="protein sequence ID" value="KAI0030979.1"/>
    <property type="molecule type" value="Genomic_DNA"/>
</dbReference>
<comment type="caution">
    <text evidence="1">The sequence shown here is derived from an EMBL/GenBank/DDBJ whole genome shotgun (WGS) entry which is preliminary data.</text>
</comment>